<keyword evidence="21" id="KW-1185">Reference proteome</keyword>
<dbReference type="SUPFAM" id="SSF52540">
    <property type="entry name" value="P-loop containing nucleoside triphosphate hydrolases"/>
    <property type="match status" value="1"/>
</dbReference>
<gene>
    <name evidence="20" type="ORF">SLS59_006573</name>
</gene>
<evidence type="ECO:0000256" key="15">
    <source>
        <dbReference type="ARBA" id="ARBA00023136"/>
    </source>
</evidence>
<evidence type="ECO:0000256" key="12">
    <source>
        <dbReference type="ARBA" id="ARBA00022927"/>
    </source>
</evidence>
<keyword evidence="14" id="KW-0342">GTP-binding</keyword>
<evidence type="ECO:0000256" key="10">
    <source>
        <dbReference type="ARBA" id="ARBA00022805"/>
    </source>
</evidence>
<evidence type="ECO:0000256" key="11">
    <source>
        <dbReference type="ARBA" id="ARBA00022842"/>
    </source>
</evidence>
<evidence type="ECO:0000313" key="20">
    <source>
        <dbReference type="EMBL" id="KAL1599121.1"/>
    </source>
</evidence>
<evidence type="ECO:0000259" key="19">
    <source>
        <dbReference type="Pfam" id="PF04548"/>
    </source>
</evidence>
<keyword evidence="13 18" id="KW-1133">Transmembrane helix</keyword>
<evidence type="ECO:0000256" key="16">
    <source>
        <dbReference type="ARBA" id="ARBA00024013"/>
    </source>
</evidence>
<proteinExistence type="predicted"/>
<dbReference type="InterPro" id="IPR006703">
    <property type="entry name" value="G_AIG1"/>
</dbReference>
<feature type="transmembrane region" description="Helical" evidence="18">
    <location>
        <begin position="282"/>
        <end position="304"/>
    </location>
</feature>
<keyword evidence="8" id="KW-0547">Nucleotide-binding</keyword>
<keyword evidence="5" id="KW-0934">Plastid</keyword>
<keyword evidence="11" id="KW-0460">Magnesium</keyword>
<evidence type="ECO:0000256" key="6">
    <source>
        <dbReference type="ARBA" id="ARBA00022692"/>
    </source>
</evidence>
<evidence type="ECO:0000256" key="2">
    <source>
        <dbReference type="ARBA" id="ARBA00004167"/>
    </source>
</evidence>
<reference evidence="20 21" key="1">
    <citation type="submission" date="2024-02" db="EMBL/GenBank/DDBJ databases">
        <title>De novo assembly and annotation of 12 fungi associated with fruit tree decline syndrome in Ontario, Canada.</title>
        <authorList>
            <person name="Sulman M."/>
            <person name="Ellouze W."/>
            <person name="Ilyukhin E."/>
        </authorList>
    </citation>
    <scope>NUCLEOTIDE SEQUENCE [LARGE SCALE GENOMIC DNA]</scope>
    <source>
        <strain evidence="20 21">M97-236</strain>
    </source>
</reference>
<evidence type="ECO:0000256" key="4">
    <source>
        <dbReference type="ARBA" id="ARBA00022528"/>
    </source>
</evidence>
<dbReference type="Pfam" id="PF04548">
    <property type="entry name" value="AIG1"/>
    <property type="match status" value="1"/>
</dbReference>
<evidence type="ECO:0000256" key="1">
    <source>
        <dbReference type="ARBA" id="ARBA00001946"/>
    </source>
</evidence>
<dbReference type="Proteomes" id="UP001521222">
    <property type="component" value="Unassembled WGS sequence"/>
</dbReference>
<comment type="cofactor">
    <cofactor evidence="1">
        <name>Mg(2+)</name>
        <dbReference type="ChEBI" id="CHEBI:18420"/>
    </cofactor>
</comment>
<evidence type="ECO:0000256" key="8">
    <source>
        <dbReference type="ARBA" id="ARBA00022741"/>
    </source>
</evidence>
<dbReference type="InterPro" id="IPR027417">
    <property type="entry name" value="P-loop_NTPase"/>
</dbReference>
<evidence type="ECO:0000256" key="3">
    <source>
        <dbReference type="ARBA" id="ARBA00022448"/>
    </source>
</evidence>
<dbReference type="EMBL" id="JAKIXB020000021">
    <property type="protein sequence ID" value="KAL1599121.1"/>
    <property type="molecule type" value="Genomic_DNA"/>
</dbReference>
<evidence type="ECO:0000256" key="9">
    <source>
        <dbReference type="ARBA" id="ARBA00022801"/>
    </source>
</evidence>
<keyword evidence="12" id="KW-0653">Protein transport</keyword>
<keyword evidence="7" id="KW-0479">Metal-binding</keyword>
<name>A0ABR3R3W9_9PLEO</name>
<evidence type="ECO:0000256" key="18">
    <source>
        <dbReference type="SAM" id="Phobius"/>
    </source>
</evidence>
<keyword evidence="3" id="KW-0813">Transport</keyword>
<dbReference type="PANTHER" id="PTHR10903">
    <property type="entry name" value="GTPASE, IMAP FAMILY MEMBER-RELATED"/>
    <property type="match status" value="1"/>
</dbReference>
<accession>A0ABR3R3W9</accession>
<comment type="subcellular location">
    <subcellularLocation>
        <location evidence="2">Membrane</location>
        <topology evidence="2">Single-pass membrane protein</topology>
    </subcellularLocation>
    <subcellularLocation>
        <location evidence="16">Plastid</location>
        <location evidence="16">Chloroplast outer membrane</location>
    </subcellularLocation>
</comment>
<protein>
    <recommendedName>
        <fullName evidence="19">AIG1-type G domain-containing protein</fullName>
    </recommendedName>
</protein>
<keyword evidence="6 18" id="KW-0812">Transmembrane</keyword>
<evidence type="ECO:0000256" key="14">
    <source>
        <dbReference type="ARBA" id="ARBA00023134"/>
    </source>
</evidence>
<keyword evidence="9" id="KW-0378">Hydrolase</keyword>
<keyword evidence="15 18" id="KW-0472">Membrane</keyword>
<evidence type="ECO:0000256" key="5">
    <source>
        <dbReference type="ARBA" id="ARBA00022640"/>
    </source>
</evidence>
<evidence type="ECO:0000256" key="17">
    <source>
        <dbReference type="SAM" id="MobiDB-lite"/>
    </source>
</evidence>
<dbReference type="Gene3D" id="3.40.50.300">
    <property type="entry name" value="P-loop containing nucleotide triphosphate hydrolases"/>
    <property type="match status" value="1"/>
</dbReference>
<comment type="caution">
    <text evidence="20">The sequence shown here is derived from an EMBL/GenBank/DDBJ whole genome shotgun (WGS) entry which is preliminary data.</text>
</comment>
<sequence length="309" mass="35061">MILVMGVTGSGKSYFINKLAEGAVAEGHRLRSKTAECQVVRVRVGGREVALVDTPGFDDTTRSDADILEQIVEFLCAQYELGIPLKGIIYMHRITDNRMSGTAQRYFEMFMRLCGDHNLENVVLLTTMWSELKDEGKGLQRERELRKEFWTAMEKNGSTIRRFDGSKSMAEAFVCRLMRKEDIVLDIQDELVGQKKRLDQTKAGQLVVPLIDQAIGESERKIREMDDKEVPDSAEAQRRRQALLEQHKKNLDRRRRLQTKTGEKVAEKIEGERKRDKMKSSLQVFVTILGLAVTATVNVILPLAGVGSF</sequence>
<dbReference type="InterPro" id="IPR045058">
    <property type="entry name" value="GIMA/IAN/Toc"/>
</dbReference>
<keyword evidence="4" id="KW-0150">Chloroplast</keyword>
<keyword evidence="10" id="KW-1002">Plastid outer membrane</keyword>
<evidence type="ECO:0000256" key="13">
    <source>
        <dbReference type="ARBA" id="ARBA00022989"/>
    </source>
</evidence>
<evidence type="ECO:0000256" key="7">
    <source>
        <dbReference type="ARBA" id="ARBA00022723"/>
    </source>
</evidence>
<evidence type="ECO:0000313" key="21">
    <source>
        <dbReference type="Proteomes" id="UP001521222"/>
    </source>
</evidence>
<organism evidence="20 21">
    <name type="scientific">Nothophoma quercina</name>
    <dbReference type="NCBI Taxonomy" id="749835"/>
    <lineage>
        <taxon>Eukaryota</taxon>
        <taxon>Fungi</taxon>
        <taxon>Dikarya</taxon>
        <taxon>Ascomycota</taxon>
        <taxon>Pezizomycotina</taxon>
        <taxon>Dothideomycetes</taxon>
        <taxon>Pleosporomycetidae</taxon>
        <taxon>Pleosporales</taxon>
        <taxon>Pleosporineae</taxon>
        <taxon>Didymellaceae</taxon>
        <taxon>Nothophoma</taxon>
    </lineage>
</organism>
<feature type="region of interest" description="Disordered" evidence="17">
    <location>
        <begin position="244"/>
        <end position="265"/>
    </location>
</feature>
<dbReference type="PANTHER" id="PTHR10903:SF135">
    <property type="entry name" value="TRANSLOCASE OF CHLOROPLAST 120, CHLOROPLASTIC-RELATED"/>
    <property type="match status" value="1"/>
</dbReference>
<feature type="domain" description="AIG1-type G" evidence="19">
    <location>
        <begin position="2"/>
        <end position="135"/>
    </location>
</feature>